<dbReference type="InterPro" id="IPR051092">
    <property type="entry name" value="FYVE_RhoGEF_PH"/>
</dbReference>
<dbReference type="GeneID" id="14873991"/>
<dbReference type="InterPro" id="IPR001849">
    <property type="entry name" value="PH_domain"/>
</dbReference>
<evidence type="ECO:0000256" key="4">
    <source>
        <dbReference type="ARBA" id="ARBA00022723"/>
    </source>
</evidence>
<feature type="compositionally biased region" description="Pro residues" evidence="10">
    <location>
        <begin position="194"/>
        <end position="203"/>
    </location>
</feature>
<evidence type="ECO:0000313" key="15">
    <source>
        <dbReference type="Proteomes" id="UP000007797"/>
    </source>
</evidence>
<dbReference type="PROSITE" id="PS50003">
    <property type="entry name" value="PH_DOMAIN"/>
    <property type="match status" value="1"/>
</dbReference>
<evidence type="ECO:0000313" key="14">
    <source>
        <dbReference type="EMBL" id="EGG21666.1"/>
    </source>
</evidence>
<dbReference type="InterPro" id="IPR000306">
    <property type="entry name" value="Znf_FYVE"/>
</dbReference>
<dbReference type="InterPro" id="IPR011011">
    <property type="entry name" value="Znf_FYVE_PHD"/>
</dbReference>
<feature type="domain" description="FYVE-type" evidence="13">
    <location>
        <begin position="674"/>
        <end position="724"/>
    </location>
</feature>
<feature type="domain" description="PH" evidence="11">
    <location>
        <begin position="542"/>
        <end position="648"/>
    </location>
</feature>
<protein>
    <submittedName>
        <fullName evidence="14">Pleckstrin domain-containing protein</fullName>
    </submittedName>
</protein>
<feature type="region of interest" description="Disordered" evidence="10">
    <location>
        <begin position="1"/>
        <end position="276"/>
    </location>
</feature>
<evidence type="ECO:0000256" key="5">
    <source>
        <dbReference type="ARBA" id="ARBA00022771"/>
    </source>
</evidence>
<dbReference type="SMART" id="SM00233">
    <property type="entry name" value="PH"/>
    <property type="match status" value="1"/>
</dbReference>
<dbReference type="OrthoDB" id="660555at2759"/>
<feature type="domain" description="DH" evidence="12">
    <location>
        <begin position="330"/>
        <end position="513"/>
    </location>
</feature>
<evidence type="ECO:0000259" key="13">
    <source>
        <dbReference type="PROSITE" id="PS50178"/>
    </source>
</evidence>
<evidence type="ECO:0000259" key="11">
    <source>
        <dbReference type="PROSITE" id="PS50003"/>
    </source>
</evidence>
<keyword evidence="6" id="KW-0862">Zinc</keyword>
<feature type="compositionally biased region" description="Polar residues" evidence="10">
    <location>
        <begin position="148"/>
        <end position="161"/>
    </location>
</feature>
<dbReference type="GO" id="GO:0005856">
    <property type="term" value="C:cytoskeleton"/>
    <property type="evidence" value="ECO:0007669"/>
    <property type="project" value="UniProtKB-SubCell"/>
</dbReference>
<evidence type="ECO:0000256" key="9">
    <source>
        <dbReference type="SAM" id="Coils"/>
    </source>
</evidence>
<dbReference type="InterPro" id="IPR017455">
    <property type="entry name" value="Znf_FYVE-rel"/>
</dbReference>
<feature type="compositionally biased region" description="Low complexity" evidence="10">
    <location>
        <begin position="137"/>
        <end position="147"/>
    </location>
</feature>
<dbReference type="InterPro" id="IPR013083">
    <property type="entry name" value="Znf_RING/FYVE/PHD"/>
</dbReference>
<keyword evidence="5 8" id="KW-0863">Zinc-finger</keyword>
<dbReference type="Pfam" id="PF00621">
    <property type="entry name" value="RhoGEF"/>
    <property type="match status" value="1"/>
</dbReference>
<dbReference type="OMA" id="EHCRIED"/>
<dbReference type="RefSeq" id="XP_004359516.1">
    <property type="nucleotide sequence ID" value="XM_004359459.1"/>
</dbReference>
<evidence type="ECO:0000256" key="8">
    <source>
        <dbReference type="PROSITE-ProRule" id="PRU00091"/>
    </source>
</evidence>
<dbReference type="CDD" id="cd00160">
    <property type="entry name" value="RhoGEF"/>
    <property type="match status" value="1"/>
</dbReference>
<feature type="compositionally biased region" description="Low complexity" evidence="10">
    <location>
        <begin position="249"/>
        <end position="261"/>
    </location>
</feature>
<dbReference type="EMBL" id="GL883010">
    <property type="protein sequence ID" value="EGG21666.1"/>
    <property type="molecule type" value="Genomic_DNA"/>
</dbReference>
<dbReference type="PANTHER" id="PTHR12673">
    <property type="entry name" value="FACIOGENITAL DYSPLASIA PROTEIN"/>
    <property type="match status" value="1"/>
</dbReference>
<evidence type="ECO:0000256" key="7">
    <source>
        <dbReference type="ARBA" id="ARBA00023212"/>
    </source>
</evidence>
<dbReference type="GO" id="GO:0005085">
    <property type="term" value="F:guanyl-nucleotide exchange factor activity"/>
    <property type="evidence" value="ECO:0007669"/>
    <property type="project" value="UniProtKB-KW"/>
</dbReference>
<feature type="compositionally biased region" description="Low complexity" evidence="10">
    <location>
        <begin position="42"/>
        <end position="65"/>
    </location>
</feature>
<dbReference type="PROSITE" id="PS50178">
    <property type="entry name" value="ZF_FYVE"/>
    <property type="match status" value="1"/>
</dbReference>
<proteinExistence type="predicted"/>
<dbReference type="SUPFAM" id="SSF57903">
    <property type="entry name" value="FYVE/PHD zinc finger"/>
    <property type="match status" value="1"/>
</dbReference>
<dbReference type="SMART" id="SM00325">
    <property type="entry name" value="RhoGEF"/>
    <property type="match status" value="1"/>
</dbReference>
<feature type="compositionally biased region" description="Low complexity" evidence="10">
    <location>
        <begin position="205"/>
        <end position="217"/>
    </location>
</feature>
<evidence type="ECO:0000256" key="10">
    <source>
        <dbReference type="SAM" id="MobiDB-lite"/>
    </source>
</evidence>
<comment type="subcellular location">
    <subcellularLocation>
        <location evidence="1">Cytoplasm</location>
        <location evidence="1">Cytoskeleton</location>
    </subcellularLocation>
</comment>
<keyword evidence="4" id="KW-0479">Metal-binding</keyword>
<dbReference type="Gene3D" id="2.30.29.30">
    <property type="entry name" value="Pleckstrin-homology domain (PH domain)/Phosphotyrosine-binding domain (PTB)"/>
    <property type="match status" value="1"/>
</dbReference>
<evidence type="ECO:0000256" key="1">
    <source>
        <dbReference type="ARBA" id="ARBA00004245"/>
    </source>
</evidence>
<dbReference type="Proteomes" id="UP000007797">
    <property type="component" value="Unassembled WGS sequence"/>
</dbReference>
<keyword evidence="15" id="KW-1185">Reference proteome</keyword>
<feature type="compositionally biased region" description="Pro residues" evidence="10">
    <location>
        <begin position="98"/>
        <end position="108"/>
    </location>
</feature>
<keyword evidence="9" id="KW-0175">Coiled coil</keyword>
<dbReference type="PROSITE" id="PS50010">
    <property type="entry name" value="DH_2"/>
    <property type="match status" value="1"/>
</dbReference>
<name>F4PTE4_CACFS</name>
<evidence type="ECO:0000259" key="12">
    <source>
        <dbReference type="PROSITE" id="PS50010"/>
    </source>
</evidence>
<accession>F4PTE4</accession>
<dbReference type="InterPro" id="IPR000219">
    <property type="entry name" value="DH_dom"/>
</dbReference>
<feature type="compositionally biased region" description="Pro residues" evidence="10">
    <location>
        <begin position="1"/>
        <end position="17"/>
    </location>
</feature>
<dbReference type="KEGG" id="dfa:DFA_01552"/>
<gene>
    <name evidence="14" type="primary">gxcV</name>
    <name evidence="14" type="ORF">DFA_01552</name>
</gene>
<dbReference type="SMART" id="SM00064">
    <property type="entry name" value="FYVE"/>
    <property type="match status" value="1"/>
</dbReference>
<evidence type="ECO:0000256" key="2">
    <source>
        <dbReference type="ARBA" id="ARBA00022490"/>
    </source>
</evidence>
<feature type="coiled-coil region" evidence="9">
    <location>
        <begin position="640"/>
        <end position="667"/>
    </location>
</feature>
<dbReference type="SUPFAM" id="SSF50729">
    <property type="entry name" value="PH domain-like"/>
    <property type="match status" value="1"/>
</dbReference>
<feature type="compositionally biased region" description="Basic and acidic residues" evidence="10">
    <location>
        <begin position="264"/>
        <end position="276"/>
    </location>
</feature>
<dbReference type="PANTHER" id="PTHR12673:SF268">
    <property type="entry name" value="PLECKSTRIN DOMAIN-CONTAINING PROTEIN"/>
    <property type="match status" value="1"/>
</dbReference>
<reference evidence="15" key="1">
    <citation type="journal article" date="2011" name="Genome Res.">
        <title>Phylogeny-wide analysis of social amoeba genomes highlights ancient origins for complex intercellular communication.</title>
        <authorList>
            <person name="Heidel A.J."/>
            <person name="Lawal H.M."/>
            <person name="Felder M."/>
            <person name="Schilde C."/>
            <person name="Helps N.R."/>
            <person name="Tunggal B."/>
            <person name="Rivero F."/>
            <person name="John U."/>
            <person name="Schleicher M."/>
            <person name="Eichinger L."/>
            <person name="Platzer M."/>
            <person name="Noegel A.A."/>
            <person name="Schaap P."/>
            <person name="Gloeckner G."/>
        </authorList>
    </citation>
    <scope>NUCLEOTIDE SEQUENCE [LARGE SCALE GENOMIC DNA]</scope>
    <source>
        <strain evidence="15">SH3</strain>
    </source>
</reference>
<keyword evidence="2" id="KW-0963">Cytoplasm</keyword>
<dbReference type="Pfam" id="PF01363">
    <property type="entry name" value="FYVE"/>
    <property type="match status" value="1"/>
</dbReference>
<keyword evidence="3" id="KW-0344">Guanine-nucleotide releasing factor</keyword>
<dbReference type="Gene3D" id="1.20.900.10">
    <property type="entry name" value="Dbl homology (DH) domain"/>
    <property type="match status" value="1"/>
</dbReference>
<dbReference type="InterPro" id="IPR011993">
    <property type="entry name" value="PH-like_dom_sf"/>
</dbReference>
<dbReference type="InterPro" id="IPR035899">
    <property type="entry name" value="DBL_dom_sf"/>
</dbReference>
<dbReference type="GO" id="GO:0008270">
    <property type="term" value="F:zinc ion binding"/>
    <property type="evidence" value="ECO:0007669"/>
    <property type="project" value="UniProtKB-KW"/>
</dbReference>
<dbReference type="Pfam" id="PF00169">
    <property type="entry name" value="PH"/>
    <property type="match status" value="1"/>
</dbReference>
<sequence>MSTSPPPRAVPKKPPSQNPNVLRASVVPPLPPRSPDIRPQDTAAAVTVNTTTTAAATPTTIVHTTPPLPPRSPDLHSSAPVVQQHHHHHSPATGAPSSPTPPLPPRTLPPRGSTTTTSSSSSSGSSLSFDDISKTVQHNNQQQNQHQSATISHSVSSSNIQHPPLPQSKHSTYRKPLPPPPHEDNRLSLKTPPTSAPHPPIPPRSGSALTLSTTASTVAHRDRELPSTPPSHHNHSTSPQPHPHPIPITPVATTTTTNTSTMGGKDKERQSVIHKEKDSNKIRDSMIKNDKPSTSLENGGEIHIIREDPDAQAVTSNHPSLDHLAAFTSLRDMKAKEILTTERTYCDNMKILVEVFIEPLKYGEGGISKESATIICSNLSDILLVSVELLNQLEERLATWSTTQRIGDVFKTLIPFLKMYTNYTVGFDNALTTVSDCEKNSTFVSFIQKCTEDPRTKKLDLRSYLIQPVQRITRYHMLLDELLKHTDASHPDYGNLADALDKMKRVTSEANEAIKRSENRAKVMEIQKMFVGDIDIVAAHRSFVFEGVLTKVCRKACKKRNVFLFSDLLLYGSSMPPKLLLHEKINLEFCRIEDIPDGDSGGSRAILLNGSGIVNAFQICSNKKSFVVFADTAESKMLWMLRLTETIESLQQKRSTLKSDSKETSSEAPVWVPDETTTNCPFCEEGFTLLNRRHHCRNCGELVCGKCSEKKFKLPISNFKAVRVKITTHTINCVLKLSAECVWRCVRDELK</sequence>
<keyword evidence="7" id="KW-0206">Cytoskeleton</keyword>
<dbReference type="Gene3D" id="3.30.40.10">
    <property type="entry name" value="Zinc/RING finger domain, C3HC4 (zinc finger)"/>
    <property type="match status" value="1"/>
</dbReference>
<evidence type="ECO:0000256" key="3">
    <source>
        <dbReference type="ARBA" id="ARBA00022658"/>
    </source>
</evidence>
<dbReference type="AlphaFoldDB" id="F4PTE4"/>
<dbReference type="GO" id="GO:0005737">
    <property type="term" value="C:cytoplasm"/>
    <property type="evidence" value="ECO:0007669"/>
    <property type="project" value="TreeGrafter"/>
</dbReference>
<evidence type="ECO:0000256" key="6">
    <source>
        <dbReference type="ARBA" id="ARBA00022833"/>
    </source>
</evidence>
<organism evidence="14 15">
    <name type="scientific">Cavenderia fasciculata</name>
    <name type="common">Slime mold</name>
    <name type="synonym">Dictyostelium fasciculatum</name>
    <dbReference type="NCBI Taxonomy" id="261658"/>
    <lineage>
        <taxon>Eukaryota</taxon>
        <taxon>Amoebozoa</taxon>
        <taxon>Evosea</taxon>
        <taxon>Eumycetozoa</taxon>
        <taxon>Dictyostelia</taxon>
        <taxon>Acytosteliales</taxon>
        <taxon>Cavenderiaceae</taxon>
        <taxon>Cavenderia</taxon>
    </lineage>
</organism>
<feature type="compositionally biased region" description="Low complexity" evidence="10">
    <location>
        <begin position="109"/>
        <end position="128"/>
    </location>
</feature>
<dbReference type="SUPFAM" id="SSF48065">
    <property type="entry name" value="DBL homology domain (DH-domain)"/>
    <property type="match status" value="1"/>
</dbReference>